<dbReference type="EC" id="3.2.2.n1" evidence="3"/>
<dbReference type="InterPro" id="IPR031100">
    <property type="entry name" value="LOG_fam"/>
</dbReference>
<dbReference type="NCBIfam" id="TIGR00730">
    <property type="entry name" value="Rossman fold protein, TIGR00730 family"/>
    <property type="match status" value="1"/>
</dbReference>
<dbReference type="InterPro" id="IPR005269">
    <property type="entry name" value="LOG"/>
</dbReference>
<dbReference type="Pfam" id="PF03641">
    <property type="entry name" value="Lysine_decarbox"/>
    <property type="match status" value="1"/>
</dbReference>
<proteinExistence type="inferred from homology"/>
<comment type="catalytic activity">
    <reaction evidence="1">
        <text>AMP + H2O = D-ribose 5-phosphate + adenine</text>
        <dbReference type="Rhea" id="RHEA:20129"/>
        <dbReference type="ChEBI" id="CHEBI:15377"/>
        <dbReference type="ChEBI" id="CHEBI:16708"/>
        <dbReference type="ChEBI" id="CHEBI:78346"/>
        <dbReference type="ChEBI" id="CHEBI:456215"/>
        <dbReference type="EC" id="3.2.2.4"/>
    </reaction>
</comment>
<protein>
    <recommendedName>
        <fullName evidence="3">Cytokinin riboside 5'-monophosphate phosphoribohydrolase</fullName>
        <ecNumber evidence="3">3.2.2.n1</ecNumber>
    </recommendedName>
</protein>
<evidence type="ECO:0000256" key="1">
    <source>
        <dbReference type="ARBA" id="ARBA00000274"/>
    </source>
</evidence>
<gene>
    <name evidence="4" type="ORF">ACFS6J_16205</name>
</gene>
<evidence type="ECO:0000256" key="2">
    <source>
        <dbReference type="ARBA" id="ARBA00006763"/>
    </source>
</evidence>
<comment type="caution">
    <text evidence="4">The sequence shown here is derived from an EMBL/GenBank/DDBJ whole genome shotgun (WGS) entry which is preliminary data.</text>
</comment>
<name>A0ABW6B5S7_9SPHI</name>
<dbReference type="PANTHER" id="PTHR31223">
    <property type="entry name" value="LOG FAMILY PROTEIN YJL055W"/>
    <property type="match status" value="1"/>
</dbReference>
<evidence type="ECO:0000256" key="3">
    <source>
        <dbReference type="RuleBase" id="RU363015"/>
    </source>
</evidence>
<evidence type="ECO:0000313" key="5">
    <source>
        <dbReference type="Proteomes" id="UP001597560"/>
    </source>
</evidence>
<accession>A0ABW6B5S7</accession>
<sequence>MKNNIKSITVFCGSSNGLKSSYMEQAFLLGETLAQKGIQLVYGGAKVGLMGAVADGALSKKGRVVGIIPDFLKKKELAHGGITELHIVETMHQRKTKMHDLSDGFIALPGGFGTMEELFEIITWAQLGLHKKPIGLLNTDSFYDHLVLLLDQMVNNGLLKESNRNMLLVNQDIDTLIEQMYSYEAPVVGKWISSEEEV</sequence>
<dbReference type="EMBL" id="JBHUPA010000007">
    <property type="protein sequence ID" value="MFD2963346.1"/>
    <property type="molecule type" value="Genomic_DNA"/>
</dbReference>
<organism evidence="4 5">
    <name type="scientific">Olivibacter jilunii</name>
    <dbReference type="NCBI Taxonomy" id="985016"/>
    <lineage>
        <taxon>Bacteria</taxon>
        <taxon>Pseudomonadati</taxon>
        <taxon>Bacteroidota</taxon>
        <taxon>Sphingobacteriia</taxon>
        <taxon>Sphingobacteriales</taxon>
        <taxon>Sphingobacteriaceae</taxon>
        <taxon>Olivibacter</taxon>
    </lineage>
</organism>
<dbReference type="RefSeq" id="WP_377611562.1">
    <property type="nucleotide sequence ID" value="NZ_JBHUPA010000007.1"/>
</dbReference>
<dbReference type="SUPFAM" id="SSF102405">
    <property type="entry name" value="MCP/YpsA-like"/>
    <property type="match status" value="1"/>
</dbReference>
<dbReference type="Proteomes" id="UP001597560">
    <property type="component" value="Unassembled WGS sequence"/>
</dbReference>
<comment type="similarity">
    <text evidence="2 3">Belongs to the LOG family.</text>
</comment>
<keyword evidence="3" id="KW-0203">Cytokinin biosynthesis</keyword>
<dbReference type="Gene3D" id="3.40.50.450">
    <property type="match status" value="1"/>
</dbReference>
<keyword evidence="3" id="KW-0378">Hydrolase</keyword>
<evidence type="ECO:0000313" key="4">
    <source>
        <dbReference type="EMBL" id="MFD2963346.1"/>
    </source>
</evidence>
<keyword evidence="5" id="KW-1185">Reference proteome</keyword>
<reference evidence="5" key="1">
    <citation type="journal article" date="2019" name="Int. J. Syst. Evol. Microbiol.">
        <title>The Global Catalogue of Microorganisms (GCM) 10K type strain sequencing project: providing services to taxonomists for standard genome sequencing and annotation.</title>
        <authorList>
            <consortium name="The Broad Institute Genomics Platform"/>
            <consortium name="The Broad Institute Genome Sequencing Center for Infectious Disease"/>
            <person name="Wu L."/>
            <person name="Ma J."/>
        </authorList>
    </citation>
    <scope>NUCLEOTIDE SEQUENCE [LARGE SCALE GENOMIC DNA]</scope>
    <source>
        <strain evidence="5">KCTC 23098</strain>
    </source>
</reference>
<dbReference type="PANTHER" id="PTHR31223:SF70">
    <property type="entry name" value="LOG FAMILY PROTEIN YJL055W"/>
    <property type="match status" value="1"/>
</dbReference>